<dbReference type="PANTHER" id="PTHR11567">
    <property type="entry name" value="ACID PHOSPHATASE-RELATED"/>
    <property type="match status" value="1"/>
</dbReference>
<gene>
    <name evidence="3" type="ORF">QCA50_004924</name>
</gene>
<protein>
    <recommendedName>
        <fullName evidence="5">Phosphoglycerate mutase-like protein</fullName>
    </recommendedName>
</protein>
<dbReference type="Pfam" id="PF00328">
    <property type="entry name" value="His_Phos_2"/>
    <property type="match status" value="1"/>
</dbReference>
<dbReference type="AlphaFoldDB" id="A0AAW0GQN5"/>
<keyword evidence="2" id="KW-1133">Transmembrane helix</keyword>
<dbReference type="SUPFAM" id="SSF53254">
    <property type="entry name" value="Phosphoglycerate mutase-like"/>
    <property type="match status" value="1"/>
</dbReference>
<keyword evidence="2" id="KW-0812">Transmembrane</keyword>
<dbReference type="InterPro" id="IPR000560">
    <property type="entry name" value="His_Pase_clade-2"/>
</dbReference>
<dbReference type="PANTHER" id="PTHR11567:SF142">
    <property type="entry name" value="PHOSPHOGLYCERATE MUTASE-LIKE PROTEIN"/>
    <property type="match status" value="1"/>
</dbReference>
<evidence type="ECO:0000256" key="2">
    <source>
        <dbReference type="SAM" id="Phobius"/>
    </source>
</evidence>
<dbReference type="GO" id="GO:0016791">
    <property type="term" value="F:phosphatase activity"/>
    <property type="evidence" value="ECO:0007669"/>
    <property type="project" value="TreeGrafter"/>
</dbReference>
<dbReference type="EMBL" id="JASBNA010000005">
    <property type="protein sequence ID" value="KAK7691525.1"/>
    <property type="molecule type" value="Genomic_DNA"/>
</dbReference>
<accession>A0AAW0GQN5</accession>
<sequence length="457" mass="51274">MQYEEINDPSTMAHPQVHGVVVLARNGDRTECPHDPITYKASSTATTPLGEVQSHQLGSFLRETYINSNSPSHIRGISPDLVDLSEVHVRVKVGSEGAAVFDSATAVLQGLYPPTSKNRITLANETTVVAPLGGYQYVPVETVEPVNDRSLESWTNCPAFQKHVENILKSDKIRDAEKKAQPFFNTLKDFVFGRPLNMENIYNVYDYVSSELVHNKTYAHRLPPTFLEQTRGLANLRENAIFGDDRIGGIGNIASRTALSSVLKALQRIAFNDDPLQFMLIETTYQPFISFFHQTDVVKKHPELAAIPDFGSALAIELRRAPPPDAREFLRFRFRNGTHSPFETIHVFNHHEDIPLTEFIYRLENSVVHSNREWAQACQSNSVNSWFGVEGADANSRVTDAVIGMSAILALMLFAWVGSNVVKRFRRRSYVRLQGDEMINASHHVVHYGTQGEKSRA</sequence>
<dbReference type="Gene3D" id="3.40.50.1240">
    <property type="entry name" value="Phosphoglycerate mutase-like"/>
    <property type="match status" value="1"/>
</dbReference>
<dbReference type="InterPro" id="IPR029033">
    <property type="entry name" value="His_PPase_superfam"/>
</dbReference>
<name>A0AAW0GQN5_9APHY</name>
<evidence type="ECO:0008006" key="5">
    <source>
        <dbReference type="Google" id="ProtNLM"/>
    </source>
</evidence>
<keyword evidence="4" id="KW-1185">Reference proteome</keyword>
<dbReference type="Proteomes" id="UP001385951">
    <property type="component" value="Unassembled WGS sequence"/>
</dbReference>
<comment type="similarity">
    <text evidence="1">Belongs to the histidine acid phosphatase family.</text>
</comment>
<evidence type="ECO:0000313" key="3">
    <source>
        <dbReference type="EMBL" id="KAK7691525.1"/>
    </source>
</evidence>
<comment type="caution">
    <text evidence="3">The sequence shown here is derived from an EMBL/GenBank/DDBJ whole genome shotgun (WGS) entry which is preliminary data.</text>
</comment>
<reference evidence="3 4" key="1">
    <citation type="submission" date="2022-09" db="EMBL/GenBank/DDBJ databases">
        <authorList>
            <person name="Palmer J.M."/>
        </authorList>
    </citation>
    <scope>NUCLEOTIDE SEQUENCE [LARGE SCALE GENOMIC DNA]</scope>
    <source>
        <strain evidence="3 4">DSM 7382</strain>
    </source>
</reference>
<evidence type="ECO:0000256" key="1">
    <source>
        <dbReference type="ARBA" id="ARBA00005375"/>
    </source>
</evidence>
<dbReference type="InterPro" id="IPR050645">
    <property type="entry name" value="Histidine_acid_phosphatase"/>
</dbReference>
<feature type="transmembrane region" description="Helical" evidence="2">
    <location>
        <begin position="401"/>
        <end position="422"/>
    </location>
</feature>
<proteinExistence type="inferred from homology"/>
<organism evidence="3 4">
    <name type="scientific">Cerrena zonata</name>
    <dbReference type="NCBI Taxonomy" id="2478898"/>
    <lineage>
        <taxon>Eukaryota</taxon>
        <taxon>Fungi</taxon>
        <taxon>Dikarya</taxon>
        <taxon>Basidiomycota</taxon>
        <taxon>Agaricomycotina</taxon>
        <taxon>Agaricomycetes</taxon>
        <taxon>Polyporales</taxon>
        <taxon>Cerrenaceae</taxon>
        <taxon>Cerrena</taxon>
    </lineage>
</organism>
<keyword evidence="2" id="KW-0472">Membrane</keyword>
<evidence type="ECO:0000313" key="4">
    <source>
        <dbReference type="Proteomes" id="UP001385951"/>
    </source>
</evidence>